<dbReference type="PANTHER" id="PTHR48022:SF8">
    <property type="entry name" value="MAJOR FACILITATOR SUPERFAMILY (MFS) PROFILE DOMAIN-CONTAINING PROTEIN-RELATED"/>
    <property type="match status" value="1"/>
</dbReference>
<accession>A0ABR3Q3E4</accession>
<comment type="caution">
    <text evidence="12">The sequence shown here is derived from an EMBL/GenBank/DDBJ whole genome shotgun (WGS) entry which is preliminary data.</text>
</comment>
<feature type="transmembrane region" description="Helical" evidence="10">
    <location>
        <begin position="161"/>
        <end position="181"/>
    </location>
</feature>
<keyword evidence="4 10" id="KW-0812">Transmembrane</keyword>
<keyword evidence="3 8" id="KW-0813">Transport</keyword>
<reference evidence="12 13" key="1">
    <citation type="submission" date="2023-08" db="EMBL/GenBank/DDBJ databases">
        <title>Annotated Genome Sequence of Vanrija albida AlHP1.</title>
        <authorList>
            <person name="Herzog R."/>
        </authorList>
    </citation>
    <scope>NUCLEOTIDE SEQUENCE [LARGE SCALE GENOMIC DNA]</scope>
    <source>
        <strain evidence="12 13">AlHP1</strain>
    </source>
</reference>
<dbReference type="PROSITE" id="PS00217">
    <property type="entry name" value="SUGAR_TRANSPORT_2"/>
    <property type="match status" value="1"/>
</dbReference>
<dbReference type="PANTHER" id="PTHR48022">
    <property type="entry name" value="PLASTIDIC GLUCOSE TRANSPORTER 4"/>
    <property type="match status" value="1"/>
</dbReference>
<keyword evidence="13" id="KW-1185">Reference proteome</keyword>
<feature type="transmembrane region" description="Helical" evidence="10">
    <location>
        <begin position="400"/>
        <end position="419"/>
    </location>
</feature>
<dbReference type="Gene3D" id="1.20.1250.20">
    <property type="entry name" value="MFS general substrate transporter like domains"/>
    <property type="match status" value="1"/>
</dbReference>
<feature type="transmembrane region" description="Helical" evidence="10">
    <location>
        <begin position="136"/>
        <end position="154"/>
    </location>
</feature>
<feature type="transmembrane region" description="Helical" evidence="10">
    <location>
        <begin position="362"/>
        <end position="380"/>
    </location>
</feature>
<name>A0ABR3Q3E4_9TREE</name>
<feature type="transmembrane region" description="Helical" evidence="10">
    <location>
        <begin position="201"/>
        <end position="221"/>
    </location>
</feature>
<comment type="subcellular location">
    <subcellularLocation>
        <location evidence="1">Membrane</location>
        <topology evidence="1">Multi-pass membrane protein</topology>
    </subcellularLocation>
</comment>
<dbReference type="SUPFAM" id="SSF103473">
    <property type="entry name" value="MFS general substrate transporter"/>
    <property type="match status" value="1"/>
</dbReference>
<gene>
    <name evidence="12" type="ORF">Q8F55_006101</name>
</gene>
<dbReference type="Proteomes" id="UP001565368">
    <property type="component" value="Unassembled WGS sequence"/>
</dbReference>
<evidence type="ECO:0000256" key="4">
    <source>
        <dbReference type="ARBA" id="ARBA00022692"/>
    </source>
</evidence>
<evidence type="ECO:0000256" key="8">
    <source>
        <dbReference type="RuleBase" id="RU003346"/>
    </source>
</evidence>
<evidence type="ECO:0000256" key="7">
    <source>
        <dbReference type="ARBA" id="ARBA00049119"/>
    </source>
</evidence>
<feature type="transmembrane region" description="Helical" evidence="10">
    <location>
        <begin position="331"/>
        <end position="353"/>
    </location>
</feature>
<feature type="transmembrane region" description="Helical" evidence="10">
    <location>
        <begin position="293"/>
        <end position="316"/>
    </location>
</feature>
<protein>
    <recommendedName>
        <fullName evidence="11">Major facilitator superfamily (MFS) profile domain-containing protein</fullName>
    </recommendedName>
</protein>
<feature type="transmembrane region" description="Helical" evidence="10">
    <location>
        <begin position="470"/>
        <end position="495"/>
    </location>
</feature>
<keyword evidence="6 10" id="KW-0472">Membrane</keyword>
<dbReference type="Pfam" id="PF00083">
    <property type="entry name" value="Sugar_tr"/>
    <property type="match status" value="1"/>
</dbReference>
<dbReference type="GeneID" id="95987144"/>
<dbReference type="InterPro" id="IPR020846">
    <property type="entry name" value="MFS_dom"/>
</dbReference>
<dbReference type="PROSITE" id="PS50850">
    <property type="entry name" value="MFS"/>
    <property type="match status" value="1"/>
</dbReference>
<dbReference type="InterPro" id="IPR050360">
    <property type="entry name" value="MFS_Sugar_Transporters"/>
</dbReference>
<evidence type="ECO:0000256" key="1">
    <source>
        <dbReference type="ARBA" id="ARBA00004141"/>
    </source>
</evidence>
<dbReference type="EMBL" id="JBBXJM010000004">
    <property type="protein sequence ID" value="KAL1409268.1"/>
    <property type="molecule type" value="Genomic_DNA"/>
</dbReference>
<evidence type="ECO:0000256" key="9">
    <source>
        <dbReference type="SAM" id="MobiDB-lite"/>
    </source>
</evidence>
<dbReference type="InterPro" id="IPR036259">
    <property type="entry name" value="MFS_trans_sf"/>
</dbReference>
<keyword evidence="5 10" id="KW-1133">Transmembrane helix</keyword>
<dbReference type="InterPro" id="IPR005828">
    <property type="entry name" value="MFS_sugar_transport-like"/>
</dbReference>
<evidence type="ECO:0000256" key="6">
    <source>
        <dbReference type="ARBA" id="ARBA00023136"/>
    </source>
</evidence>
<dbReference type="NCBIfam" id="TIGR00879">
    <property type="entry name" value="SP"/>
    <property type="match status" value="1"/>
</dbReference>
<evidence type="ECO:0000256" key="5">
    <source>
        <dbReference type="ARBA" id="ARBA00022989"/>
    </source>
</evidence>
<dbReference type="InterPro" id="IPR003663">
    <property type="entry name" value="Sugar/inositol_transpt"/>
</dbReference>
<evidence type="ECO:0000256" key="2">
    <source>
        <dbReference type="ARBA" id="ARBA00010992"/>
    </source>
</evidence>
<evidence type="ECO:0000259" key="11">
    <source>
        <dbReference type="PROSITE" id="PS50850"/>
    </source>
</evidence>
<evidence type="ECO:0000313" key="12">
    <source>
        <dbReference type="EMBL" id="KAL1409268.1"/>
    </source>
</evidence>
<sequence length="569" mass="62686">MAGGVKKPINVFRLGQLGEPKGVFNWRLWFSVLSFGLLGAARGIDEGLISGAFKSKHFQNLIHYDSYSKAEQTNIKANVSSMVLMGSVAGSLFAFFVCDRIGRLWATRQLCVWWIVGMAIVLGNNGNLGAVYAGRFIAGFGIGQTPVVGPVYLAEIAPASIRGLCTCVFTGMVYLGINLAYWSNYGAERGLGSNVAARWMIPTSLHIMFATLIFTLSWFQYESPRYLVKKDRIEDATRVMSKIRRLPEDHPYVVNEISAIKFAHDTEVAATKDMTIWGMIKQTLSNKQNLFRLYLTTSVQFLSQWSGAGSITIYAVDLFEILGVTGGETSLLVTAVFGLVKLFAAILCALFLVDVIGRKRSLLLGITLQTISMIYVAAFLTSQPKLGIDKSYHLPANKKGVSMGAIAMIYVSGFGWALGWNSMQYLLTSELFPLNIRAVATSWAMALHFLNQYANARAVPNLLEPLNRGGITPAGTFWSFACITIIGGAWVWFFVPETAGRSLEDMGKLFELPWYKIGRYGNAFAEEQDEVERQAEDEKADKALHLEHATSNTTATLPALGKRDNVQSV</sequence>
<proteinExistence type="inferred from homology"/>
<dbReference type="PRINTS" id="PR00171">
    <property type="entry name" value="SUGRTRNSPORT"/>
</dbReference>
<dbReference type="RefSeq" id="XP_069209212.1">
    <property type="nucleotide sequence ID" value="XM_069354570.1"/>
</dbReference>
<dbReference type="InterPro" id="IPR005829">
    <property type="entry name" value="Sugar_transporter_CS"/>
</dbReference>
<feature type="domain" description="Major facilitator superfamily (MFS) profile" evidence="11">
    <location>
        <begin position="31"/>
        <end position="499"/>
    </location>
</feature>
<feature type="region of interest" description="Disordered" evidence="9">
    <location>
        <begin position="550"/>
        <end position="569"/>
    </location>
</feature>
<feature type="transmembrane region" description="Helical" evidence="10">
    <location>
        <begin position="431"/>
        <end position="450"/>
    </location>
</feature>
<evidence type="ECO:0000256" key="3">
    <source>
        <dbReference type="ARBA" id="ARBA00022448"/>
    </source>
</evidence>
<dbReference type="PROSITE" id="PS00216">
    <property type="entry name" value="SUGAR_TRANSPORT_1"/>
    <property type="match status" value="1"/>
</dbReference>
<evidence type="ECO:0000256" key="10">
    <source>
        <dbReference type="SAM" id="Phobius"/>
    </source>
</evidence>
<feature type="transmembrane region" description="Helical" evidence="10">
    <location>
        <begin position="79"/>
        <end position="98"/>
    </location>
</feature>
<feature type="transmembrane region" description="Helical" evidence="10">
    <location>
        <begin position="110"/>
        <end position="130"/>
    </location>
</feature>
<evidence type="ECO:0000313" key="13">
    <source>
        <dbReference type="Proteomes" id="UP001565368"/>
    </source>
</evidence>
<comment type="catalytic activity">
    <reaction evidence="7">
        <text>myo-inositol(out) + H(+)(out) = myo-inositol(in) + H(+)(in)</text>
        <dbReference type="Rhea" id="RHEA:60364"/>
        <dbReference type="ChEBI" id="CHEBI:15378"/>
        <dbReference type="ChEBI" id="CHEBI:17268"/>
    </reaction>
</comment>
<organism evidence="12 13">
    <name type="scientific">Vanrija albida</name>
    <dbReference type="NCBI Taxonomy" id="181172"/>
    <lineage>
        <taxon>Eukaryota</taxon>
        <taxon>Fungi</taxon>
        <taxon>Dikarya</taxon>
        <taxon>Basidiomycota</taxon>
        <taxon>Agaricomycotina</taxon>
        <taxon>Tremellomycetes</taxon>
        <taxon>Trichosporonales</taxon>
        <taxon>Trichosporonaceae</taxon>
        <taxon>Vanrija</taxon>
    </lineage>
</organism>
<comment type="similarity">
    <text evidence="2 8">Belongs to the major facilitator superfamily. Sugar transporter (TC 2.A.1.1) family.</text>
</comment>